<dbReference type="EMBL" id="KB932935">
    <property type="protein sequence ID" value="EOO01991.1"/>
    <property type="molecule type" value="Genomic_DNA"/>
</dbReference>
<dbReference type="AlphaFoldDB" id="R8BRM4"/>
<keyword evidence="7" id="KW-1185">Reference proteome</keyword>
<dbReference type="PANTHER" id="PTHR14790:SF15">
    <property type="entry name" value="RECQ-MEDIATED GENOME INSTABILITY PROTEIN 1"/>
    <property type="match status" value="1"/>
</dbReference>
<dbReference type="Pfam" id="PF21000">
    <property type="entry name" value="RMI1_N_N"/>
    <property type="match status" value="1"/>
</dbReference>
<sequence length="268" mass="29227">MDLSNQIRNQLRTHNVPPPSHTWLRTLISSRNPPPPLPSLVMTAKTRLLATDLTTPGLLDPSILTSICLPAGITNQDVKETRLTRDVYVQILDIENLSKSRWEQVEELEAIERGEQTRGREVIRLPVGGDENNENEHEAGNEPPAAAQPLAQRNQGRAGGTASAGAPTNASAANGTSKNATHKLVLQDCKGQRAYGLELKRMERIAIGKTNIGEKLLLKRGTVVARGVILLEPTSCEVLGGKVEAWQKSWVEGRLARLRQAVGAGRRD</sequence>
<dbReference type="KEGG" id="tmn:UCRPA7_2490"/>
<organism evidence="6 7">
    <name type="scientific">Phaeoacremonium minimum (strain UCR-PA7)</name>
    <name type="common">Esca disease fungus</name>
    <name type="synonym">Togninia minima</name>
    <dbReference type="NCBI Taxonomy" id="1286976"/>
    <lineage>
        <taxon>Eukaryota</taxon>
        <taxon>Fungi</taxon>
        <taxon>Dikarya</taxon>
        <taxon>Ascomycota</taxon>
        <taxon>Pezizomycotina</taxon>
        <taxon>Sordariomycetes</taxon>
        <taxon>Sordariomycetidae</taxon>
        <taxon>Togniniales</taxon>
        <taxon>Togniniaceae</taxon>
        <taxon>Phaeoacremonium</taxon>
    </lineage>
</organism>
<evidence type="ECO:0000313" key="6">
    <source>
        <dbReference type="EMBL" id="EOO01991.1"/>
    </source>
</evidence>
<dbReference type="PANTHER" id="PTHR14790">
    <property type="entry name" value="RECQ-MEDIATED GENOME INSTABILITY PROTEIN 1 RMI1"/>
    <property type="match status" value="1"/>
</dbReference>
<evidence type="ECO:0000313" key="7">
    <source>
        <dbReference type="Proteomes" id="UP000014074"/>
    </source>
</evidence>
<dbReference type="GO" id="GO:0016604">
    <property type="term" value="C:nuclear body"/>
    <property type="evidence" value="ECO:0007669"/>
    <property type="project" value="TreeGrafter"/>
</dbReference>
<dbReference type="GO" id="GO:0031422">
    <property type="term" value="C:RecQ family helicase-topoisomerase III complex"/>
    <property type="evidence" value="ECO:0007669"/>
    <property type="project" value="TreeGrafter"/>
</dbReference>
<dbReference type="GO" id="GO:0000724">
    <property type="term" value="P:double-strand break repair via homologous recombination"/>
    <property type="evidence" value="ECO:0007669"/>
    <property type="project" value="TreeGrafter"/>
</dbReference>
<dbReference type="GeneID" id="19322744"/>
<dbReference type="RefSeq" id="XP_007913261.1">
    <property type="nucleotide sequence ID" value="XM_007915070.1"/>
</dbReference>
<dbReference type="eggNOG" id="KOG3683">
    <property type="taxonomic scope" value="Eukaryota"/>
</dbReference>
<feature type="region of interest" description="Disordered" evidence="3">
    <location>
        <begin position="125"/>
        <end position="176"/>
    </location>
</feature>
<gene>
    <name evidence="6" type="ORF">UCRPA7_2490</name>
</gene>
<dbReference type="InterPro" id="IPR049363">
    <property type="entry name" value="RMI1_N"/>
</dbReference>
<evidence type="ECO:0000256" key="1">
    <source>
        <dbReference type="ARBA" id="ARBA00006395"/>
    </source>
</evidence>
<feature type="domain" description="RecQ mediated genome instability protein 1 OB-fold" evidence="4">
    <location>
        <begin position="69"/>
        <end position="254"/>
    </location>
</feature>
<dbReference type="HOGENOM" id="CLU_093893_0_0_1"/>
<evidence type="ECO:0000259" key="5">
    <source>
        <dbReference type="Pfam" id="PF21000"/>
    </source>
</evidence>
<evidence type="ECO:0000259" key="4">
    <source>
        <dbReference type="Pfam" id="PF08585"/>
    </source>
</evidence>
<dbReference type="GO" id="GO:0000712">
    <property type="term" value="P:resolution of meiotic recombination intermediates"/>
    <property type="evidence" value="ECO:0007669"/>
    <property type="project" value="TreeGrafter"/>
</dbReference>
<dbReference type="Gene3D" id="2.40.50.770">
    <property type="entry name" value="RecQ-mediated genome instability protein Rmi1, C-terminal domain"/>
    <property type="match status" value="1"/>
</dbReference>
<dbReference type="SMART" id="SM01161">
    <property type="entry name" value="DUF1767"/>
    <property type="match status" value="1"/>
</dbReference>
<dbReference type="Proteomes" id="UP000014074">
    <property type="component" value="Unassembled WGS sequence"/>
</dbReference>
<protein>
    <recommendedName>
        <fullName evidence="2">RecQ-mediated genome instability protein 1</fullName>
    </recommendedName>
</protein>
<dbReference type="Pfam" id="PF08585">
    <property type="entry name" value="RMI1_N_C"/>
    <property type="match status" value="1"/>
</dbReference>
<dbReference type="OrthoDB" id="341511at2759"/>
<name>R8BRM4_PHAM7</name>
<evidence type="ECO:0000256" key="3">
    <source>
        <dbReference type="SAM" id="MobiDB-lite"/>
    </source>
</evidence>
<accession>R8BRM4</accession>
<reference evidence="7" key="1">
    <citation type="journal article" date="2013" name="Genome Announc.">
        <title>Draft genome sequence of the ascomycete Phaeoacremonium aleophilum strain UCR-PA7, a causal agent of the esca disease complex in grapevines.</title>
        <authorList>
            <person name="Blanco-Ulate B."/>
            <person name="Rolshausen P."/>
            <person name="Cantu D."/>
        </authorList>
    </citation>
    <scope>NUCLEOTIDE SEQUENCE [LARGE SCALE GENOMIC DNA]</scope>
    <source>
        <strain evidence="7">UCR-PA7</strain>
    </source>
</reference>
<feature type="compositionally biased region" description="Low complexity" evidence="3">
    <location>
        <begin position="160"/>
        <end position="176"/>
    </location>
</feature>
<proteinExistence type="inferred from homology"/>
<evidence type="ECO:0000256" key="2">
    <source>
        <dbReference type="ARBA" id="ARBA00018987"/>
    </source>
</evidence>
<dbReference type="InterPro" id="IPR013894">
    <property type="entry name" value="RMI1_OB"/>
</dbReference>
<comment type="similarity">
    <text evidence="1">Belongs to the RMI1 family.</text>
</comment>
<dbReference type="InterPro" id="IPR042470">
    <property type="entry name" value="RMI1_N_C_sf"/>
</dbReference>
<feature type="domain" description="RMI1 N-terminal" evidence="5">
    <location>
        <begin position="17"/>
        <end position="55"/>
    </location>
</feature>